<feature type="compositionally biased region" description="Polar residues" evidence="1">
    <location>
        <begin position="1"/>
        <end position="20"/>
    </location>
</feature>
<proteinExistence type="predicted"/>
<dbReference type="AlphaFoldDB" id="A0A5C3LHK9"/>
<gene>
    <name evidence="2" type="ORF">BDQ12DRAFT_639139</name>
</gene>
<feature type="region of interest" description="Disordered" evidence="1">
    <location>
        <begin position="1"/>
        <end position="43"/>
    </location>
</feature>
<organism evidence="2 3">
    <name type="scientific">Crucibulum laeve</name>
    <dbReference type="NCBI Taxonomy" id="68775"/>
    <lineage>
        <taxon>Eukaryota</taxon>
        <taxon>Fungi</taxon>
        <taxon>Dikarya</taxon>
        <taxon>Basidiomycota</taxon>
        <taxon>Agaricomycotina</taxon>
        <taxon>Agaricomycetes</taxon>
        <taxon>Agaricomycetidae</taxon>
        <taxon>Agaricales</taxon>
        <taxon>Agaricineae</taxon>
        <taxon>Nidulariaceae</taxon>
        <taxon>Crucibulum</taxon>
    </lineage>
</organism>
<evidence type="ECO:0000256" key="1">
    <source>
        <dbReference type="SAM" id="MobiDB-lite"/>
    </source>
</evidence>
<dbReference type="Proteomes" id="UP000308652">
    <property type="component" value="Unassembled WGS sequence"/>
</dbReference>
<keyword evidence="3" id="KW-1185">Reference proteome</keyword>
<reference evidence="2 3" key="1">
    <citation type="journal article" date="2019" name="Nat. Ecol. Evol.">
        <title>Megaphylogeny resolves global patterns of mushroom evolution.</title>
        <authorList>
            <person name="Varga T."/>
            <person name="Krizsan K."/>
            <person name="Foldi C."/>
            <person name="Dima B."/>
            <person name="Sanchez-Garcia M."/>
            <person name="Sanchez-Ramirez S."/>
            <person name="Szollosi G.J."/>
            <person name="Szarkandi J.G."/>
            <person name="Papp V."/>
            <person name="Albert L."/>
            <person name="Andreopoulos W."/>
            <person name="Angelini C."/>
            <person name="Antonin V."/>
            <person name="Barry K.W."/>
            <person name="Bougher N.L."/>
            <person name="Buchanan P."/>
            <person name="Buyck B."/>
            <person name="Bense V."/>
            <person name="Catcheside P."/>
            <person name="Chovatia M."/>
            <person name="Cooper J."/>
            <person name="Damon W."/>
            <person name="Desjardin D."/>
            <person name="Finy P."/>
            <person name="Geml J."/>
            <person name="Haridas S."/>
            <person name="Hughes K."/>
            <person name="Justo A."/>
            <person name="Karasinski D."/>
            <person name="Kautmanova I."/>
            <person name="Kiss B."/>
            <person name="Kocsube S."/>
            <person name="Kotiranta H."/>
            <person name="LaButti K.M."/>
            <person name="Lechner B.E."/>
            <person name="Liimatainen K."/>
            <person name="Lipzen A."/>
            <person name="Lukacs Z."/>
            <person name="Mihaltcheva S."/>
            <person name="Morgado L.N."/>
            <person name="Niskanen T."/>
            <person name="Noordeloos M.E."/>
            <person name="Ohm R.A."/>
            <person name="Ortiz-Santana B."/>
            <person name="Ovrebo C."/>
            <person name="Racz N."/>
            <person name="Riley R."/>
            <person name="Savchenko A."/>
            <person name="Shiryaev A."/>
            <person name="Soop K."/>
            <person name="Spirin V."/>
            <person name="Szebenyi C."/>
            <person name="Tomsovsky M."/>
            <person name="Tulloss R.E."/>
            <person name="Uehling J."/>
            <person name="Grigoriev I.V."/>
            <person name="Vagvolgyi C."/>
            <person name="Papp T."/>
            <person name="Martin F.M."/>
            <person name="Miettinen O."/>
            <person name="Hibbett D.S."/>
            <person name="Nagy L.G."/>
        </authorList>
    </citation>
    <scope>NUCLEOTIDE SEQUENCE [LARGE SCALE GENOMIC DNA]</scope>
    <source>
        <strain evidence="2 3">CBS 166.37</strain>
    </source>
</reference>
<dbReference type="OrthoDB" id="2879636at2759"/>
<protein>
    <recommendedName>
        <fullName evidence="4">BTB domain-containing protein</fullName>
    </recommendedName>
</protein>
<evidence type="ECO:0000313" key="2">
    <source>
        <dbReference type="EMBL" id="TFK32172.1"/>
    </source>
</evidence>
<name>A0A5C3LHK9_9AGAR</name>
<evidence type="ECO:0008006" key="4">
    <source>
        <dbReference type="Google" id="ProtNLM"/>
    </source>
</evidence>
<sequence length="331" mass="37141">MSEESLPSSNIQITQMSQSRPIKRPRTKDEPEELQLSPPTHHSPEVWFEDGNVIIQAATTIFRIHGGSLSIYSPIFKEKLEELRGSENVGHVDGCPVLYLDDRAEDLVHLLKALSDRRYYRESEPQNIQTISSILRLAIKYDIEYLKADAMARLTHEFPSMLADVLTGEFGKCIPRTPGLAFDTIKLARETNLLIVLPYAFHECGRISRSEIISGFLSPQDQVLCLSGLIGFSTAFSVNAFGWLSETKHPSVSCSDPRNCRNGRLLVATKIANTEPGPISFTFAVWRNYVKPPKMFCAGCFAVATEVHNSGQKHVWDLLPSFYGLPDWQTL</sequence>
<accession>A0A5C3LHK9</accession>
<feature type="non-terminal residue" evidence="2">
    <location>
        <position position="331"/>
    </location>
</feature>
<dbReference type="EMBL" id="ML213684">
    <property type="protein sequence ID" value="TFK32172.1"/>
    <property type="molecule type" value="Genomic_DNA"/>
</dbReference>
<feature type="non-terminal residue" evidence="2">
    <location>
        <position position="1"/>
    </location>
</feature>
<evidence type="ECO:0000313" key="3">
    <source>
        <dbReference type="Proteomes" id="UP000308652"/>
    </source>
</evidence>